<comment type="caution">
    <text evidence="2">The sequence shown here is derived from an EMBL/GenBank/DDBJ whole genome shotgun (WGS) entry which is preliminary data.</text>
</comment>
<evidence type="ECO:0000313" key="3">
    <source>
        <dbReference type="Proteomes" id="UP000825483"/>
    </source>
</evidence>
<feature type="chain" id="PRO_5040149853" description="Lipoprotein" evidence="1">
    <location>
        <begin position="23"/>
        <end position="169"/>
    </location>
</feature>
<dbReference type="GeneID" id="72467573"/>
<dbReference type="PROSITE" id="PS51257">
    <property type="entry name" value="PROKAR_LIPOPROTEIN"/>
    <property type="match status" value="1"/>
</dbReference>
<accession>A0A9R1CXT3</accession>
<organism evidence="2 3">
    <name type="scientific">Prevotella lacticifex</name>
    <dbReference type="NCBI Taxonomy" id="2854755"/>
    <lineage>
        <taxon>Bacteria</taxon>
        <taxon>Pseudomonadati</taxon>
        <taxon>Bacteroidota</taxon>
        <taxon>Bacteroidia</taxon>
        <taxon>Bacteroidales</taxon>
        <taxon>Prevotellaceae</taxon>
        <taxon>Prevotella</taxon>
    </lineage>
</organism>
<keyword evidence="3" id="KW-1185">Reference proteome</keyword>
<feature type="signal peptide" evidence="1">
    <location>
        <begin position="1"/>
        <end position="22"/>
    </location>
</feature>
<evidence type="ECO:0000313" key="2">
    <source>
        <dbReference type="EMBL" id="GJG58395.1"/>
    </source>
</evidence>
<dbReference type="RefSeq" id="WP_223926315.1">
    <property type="nucleotide sequence ID" value="NZ_BPTU01000001.1"/>
</dbReference>
<reference evidence="2" key="1">
    <citation type="journal article" date="2022" name="Int. J. Syst. Evol. Microbiol.">
        <title>Prevotella lacticifex sp. nov., isolated from the rumen of cows.</title>
        <authorList>
            <person name="Shinkai T."/>
            <person name="Ikeyama N."/>
            <person name="Kumagai M."/>
            <person name="Ohmori H."/>
            <person name="Sakamoto M."/>
            <person name="Ohkuma M."/>
            <person name="Mitsumori M."/>
        </authorList>
    </citation>
    <scope>NUCLEOTIDE SEQUENCE</scope>
    <source>
        <strain evidence="2">R5076</strain>
    </source>
</reference>
<protein>
    <recommendedName>
        <fullName evidence="4">Lipoprotein</fullName>
    </recommendedName>
</protein>
<dbReference type="AlphaFoldDB" id="A0A9R1CXT3"/>
<name>A0A9R1CXT3_9BACT</name>
<dbReference type="EMBL" id="BPUB01000001">
    <property type="protein sequence ID" value="GJG58395.1"/>
    <property type="molecule type" value="Genomic_DNA"/>
</dbReference>
<evidence type="ECO:0000256" key="1">
    <source>
        <dbReference type="SAM" id="SignalP"/>
    </source>
</evidence>
<proteinExistence type="predicted"/>
<evidence type="ECO:0008006" key="4">
    <source>
        <dbReference type="Google" id="ProtNLM"/>
    </source>
</evidence>
<keyword evidence="1" id="KW-0732">Signal</keyword>
<dbReference type="Proteomes" id="UP000825483">
    <property type="component" value="Unassembled WGS sequence"/>
</dbReference>
<gene>
    <name evidence="2" type="ORF">PRLR5076_12460</name>
</gene>
<sequence length="169" mass="19666">MNKKLTLLLVALIAALTFTSCSTDDDADTADYFVGYWEGKMGTYFYDELGYGTDYYYSQLDIQRTSKYGGWGRERDYNGYHSFVTIDFQWTVQDGYIYFHYSNGAEVALDFEMDGSYDGTTRMRAIVYDTHTGNAVGNAELYRINSWYDDWYDNSFWAKPDALPQKEEE</sequence>